<dbReference type="Proteomes" id="UP000823612">
    <property type="component" value="Unassembled WGS sequence"/>
</dbReference>
<reference evidence="4" key="2">
    <citation type="journal article" date="2021" name="PeerJ">
        <title>Extensive microbial diversity within the chicken gut microbiome revealed by metagenomics and culture.</title>
        <authorList>
            <person name="Gilroy R."/>
            <person name="Ravi A."/>
            <person name="Getino M."/>
            <person name="Pursley I."/>
            <person name="Horton D.L."/>
            <person name="Alikhan N.F."/>
            <person name="Baker D."/>
            <person name="Gharbi K."/>
            <person name="Hall N."/>
            <person name="Watson M."/>
            <person name="Adriaenssens E.M."/>
            <person name="Foster-Nyarko E."/>
            <person name="Jarju S."/>
            <person name="Secka A."/>
            <person name="Antonio M."/>
            <person name="Oren A."/>
            <person name="Chaudhuri R.R."/>
            <person name="La Ragione R."/>
            <person name="Hildebrand F."/>
            <person name="Pallen M.J."/>
        </authorList>
    </citation>
    <scope>NUCLEOTIDE SEQUENCE</scope>
    <source>
        <strain evidence="4">2889</strain>
    </source>
</reference>
<comment type="caution">
    <text evidence="4">The sequence shown here is derived from an EMBL/GenBank/DDBJ whole genome shotgun (WGS) entry which is preliminary data.</text>
</comment>
<dbReference type="Pfam" id="PF01103">
    <property type="entry name" value="Omp85"/>
    <property type="match status" value="1"/>
</dbReference>
<dbReference type="GO" id="GO:0019867">
    <property type="term" value="C:outer membrane"/>
    <property type="evidence" value="ECO:0007669"/>
    <property type="project" value="InterPro"/>
</dbReference>
<evidence type="ECO:0000313" key="4">
    <source>
        <dbReference type="EMBL" id="MBO8433486.1"/>
    </source>
</evidence>
<reference evidence="4" key="1">
    <citation type="submission" date="2020-10" db="EMBL/GenBank/DDBJ databases">
        <authorList>
            <person name="Gilroy R."/>
        </authorList>
    </citation>
    <scope>NUCLEOTIDE SEQUENCE</scope>
    <source>
        <strain evidence="4">2889</strain>
    </source>
</reference>
<keyword evidence="2" id="KW-0472">Membrane</keyword>
<sequence>MGSRRRGQVVLLLFLSLDLFCFSSLRAGKPDSLRSIPVEAVVLPDTLASDSAVREEGKVWSNVLFDVKVKPYVPKKKKNGKEGGGFLRHTFGGHIDRTFEQAFDYSIVLVPSFSREGSVGIGGMGAALFRLDRKDSLMPPSDISLSGNASIKGFFYAGLLGNMYFPGRKSRLNYEISFSQRVLNFWGINYDSCLVRPAVFYTRWNVKAAAFYDYQVLKGFYLGAAVDFSYNSAVKIDDISYLDGQKRSYTLTGIGLSLQYDTRDFIKTPTRGMNFLLRQMIYPEFMGNAGRTLWRTTFTANYYQRLWDGAVLAFDLYAEINSENAPWALREEAGGQYRLRGYYRGRYMDNNLASFQVELRQKLFWRVGVAVFGGLGSVFPSFKEWRADQLLFTAGLGLRVEFKHNVNLRVDYGFGRGTSGFVLSLGESF</sequence>
<evidence type="ECO:0000256" key="2">
    <source>
        <dbReference type="ARBA" id="ARBA00023136"/>
    </source>
</evidence>
<dbReference type="InterPro" id="IPR000184">
    <property type="entry name" value="Bac_surfAg_D15"/>
</dbReference>
<feature type="domain" description="Bacterial surface antigen (D15)" evidence="3">
    <location>
        <begin position="164"/>
        <end position="429"/>
    </location>
</feature>
<dbReference type="EMBL" id="JADIMZ010000141">
    <property type="protein sequence ID" value="MBO8433486.1"/>
    <property type="molecule type" value="Genomic_DNA"/>
</dbReference>
<proteinExistence type="predicted"/>
<dbReference type="Gene3D" id="2.40.160.50">
    <property type="entry name" value="membrane protein fhac: a member of the omp85/tpsb transporter family"/>
    <property type="match status" value="1"/>
</dbReference>
<dbReference type="AlphaFoldDB" id="A0A9D9DW19"/>
<gene>
    <name evidence="4" type="ORF">IAB08_09390</name>
</gene>
<name>A0A9D9DW19_9BACT</name>
<comment type="subcellular location">
    <subcellularLocation>
        <location evidence="1">Membrane</location>
    </subcellularLocation>
</comment>
<evidence type="ECO:0000256" key="1">
    <source>
        <dbReference type="ARBA" id="ARBA00004370"/>
    </source>
</evidence>
<protein>
    <submittedName>
        <fullName evidence="4">BamA/TamA family outer membrane protein</fullName>
    </submittedName>
</protein>
<organism evidence="4 5">
    <name type="scientific">Candidatus Pullibacteroides excrementavium</name>
    <dbReference type="NCBI Taxonomy" id="2840905"/>
    <lineage>
        <taxon>Bacteria</taxon>
        <taxon>Pseudomonadati</taxon>
        <taxon>Bacteroidota</taxon>
        <taxon>Bacteroidia</taxon>
        <taxon>Bacteroidales</taxon>
        <taxon>Candidatus Pullibacteroides</taxon>
    </lineage>
</organism>
<evidence type="ECO:0000259" key="3">
    <source>
        <dbReference type="Pfam" id="PF01103"/>
    </source>
</evidence>
<accession>A0A9D9DW19</accession>
<evidence type="ECO:0000313" key="5">
    <source>
        <dbReference type="Proteomes" id="UP000823612"/>
    </source>
</evidence>